<gene>
    <name evidence="1" type="ORF">SAMN05216262_104198</name>
</gene>
<keyword evidence="2" id="KW-1185">Reference proteome</keyword>
<dbReference type="AlphaFoldDB" id="A0A1H7LLF8"/>
<accession>A0A1H7LLF8</accession>
<dbReference type="EMBL" id="FOBI01000004">
    <property type="protein sequence ID" value="SEK99761.1"/>
    <property type="molecule type" value="Genomic_DNA"/>
</dbReference>
<dbReference type="STRING" id="641665.GCA_002104455_02808"/>
<evidence type="ECO:0000313" key="1">
    <source>
        <dbReference type="EMBL" id="SEK99761.1"/>
    </source>
</evidence>
<evidence type="ECO:0000313" key="2">
    <source>
        <dbReference type="Proteomes" id="UP000199297"/>
    </source>
</evidence>
<dbReference type="Proteomes" id="UP000199297">
    <property type="component" value="Unassembled WGS sequence"/>
</dbReference>
<sequence>MRHIVAVVPVKVRKWPLPVTHQQGAGITADAFFYIEL</sequence>
<organism evidence="1 2">
    <name type="scientific">Colwellia chukchiensis</name>
    <dbReference type="NCBI Taxonomy" id="641665"/>
    <lineage>
        <taxon>Bacteria</taxon>
        <taxon>Pseudomonadati</taxon>
        <taxon>Pseudomonadota</taxon>
        <taxon>Gammaproteobacteria</taxon>
        <taxon>Alteromonadales</taxon>
        <taxon>Colwelliaceae</taxon>
        <taxon>Colwellia</taxon>
    </lineage>
</organism>
<reference evidence="2" key="1">
    <citation type="submission" date="2016-10" db="EMBL/GenBank/DDBJ databases">
        <authorList>
            <person name="Varghese N."/>
            <person name="Submissions S."/>
        </authorList>
    </citation>
    <scope>NUCLEOTIDE SEQUENCE [LARGE SCALE GENOMIC DNA]</scope>
    <source>
        <strain evidence="2">CGMCC 1.9127</strain>
    </source>
</reference>
<proteinExistence type="predicted"/>
<name>A0A1H7LLF8_9GAMM</name>
<protein>
    <submittedName>
        <fullName evidence="1">Uncharacterized protein</fullName>
    </submittedName>
</protein>